<accession>A0A328F5V7</accession>
<proteinExistence type="predicted"/>
<evidence type="ECO:0000313" key="2">
    <source>
        <dbReference type="EMBL" id="QBH15066.1"/>
    </source>
</evidence>
<dbReference type="PANTHER" id="PTHR45947:SF13">
    <property type="entry name" value="TRANSFERASE"/>
    <property type="match status" value="1"/>
</dbReference>
<dbReference type="AlphaFoldDB" id="A0A328F5V7"/>
<dbReference type="PANTHER" id="PTHR45947">
    <property type="entry name" value="SULFOQUINOVOSYL TRANSFERASE SQD2"/>
    <property type="match status" value="1"/>
</dbReference>
<dbReference type="Pfam" id="PF00534">
    <property type="entry name" value="Glycos_transf_1"/>
    <property type="match status" value="1"/>
</dbReference>
<dbReference type="GO" id="GO:0016757">
    <property type="term" value="F:glycosyltransferase activity"/>
    <property type="evidence" value="ECO:0007669"/>
    <property type="project" value="InterPro"/>
</dbReference>
<name>A0A328F5V7_9BACT</name>
<feature type="domain" description="Glycosyl transferase family 1" evidence="1">
    <location>
        <begin position="210"/>
        <end position="364"/>
    </location>
</feature>
<evidence type="ECO:0000313" key="4">
    <source>
        <dbReference type="Proteomes" id="UP000248798"/>
    </source>
</evidence>
<dbReference type="Proteomes" id="UP000293902">
    <property type="component" value="Chromosome"/>
</dbReference>
<evidence type="ECO:0000313" key="3">
    <source>
        <dbReference type="EMBL" id="RAL99913.1"/>
    </source>
</evidence>
<keyword evidence="5" id="KW-1185">Reference proteome</keyword>
<dbReference type="Proteomes" id="UP000248798">
    <property type="component" value="Unassembled WGS sequence"/>
</dbReference>
<protein>
    <submittedName>
        <fullName evidence="2">Glycosyltransferase family 1 protein</fullName>
    </submittedName>
</protein>
<dbReference type="InterPro" id="IPR050194">
    <property type="entry name" value="Glycosyltransferase_grp1"/>
</dbReference>
<dbReference type="EMBL" id="QLNI01000081">
    <property type="protein sequence ID" value="RAL99913.1"/>
    <property type="molecule type" value="Genomic_DNA"/>
</dbReference>
<gene>
    <name evidence="3" type="ORF">DO021_21850</name>
    <name evidence="2" type="ORF">EYB58_20360</name>
</gene>
<sequence length="395" mass="45731">MNILIIHNYYQVRGGEDAVVENEKKMLEDRGHLVYTFFIHSKEIKEYRFTDKLLLLPRIVYNEKILKKIKKNIAGKKIDIVHIHNIWPLVSPSVFFLFNKLNIPYLQTIHNYRYLTANALLYKDDVRPPGNRLVIKRRKYNCYKSSWILTFMYWLTARLVRFSQVINKGCGGLQVLNHFGYSVHSQIFNPDSLYIRGNFLPISIVNLMGKRPKGDYYLFIGRLSGEKGIETLFKAFKALETESVLKIAGTGPLSEKLRSQYEADISIEFVGFVSGTKKNNMIAAAKALIIPSEWHEVFPITLLEANFCFTPVIASRIGGLPDMIIENKTGLLFESGDELDLKNKLQWCEENPELLKQMGDASRKYAEKHFGEEENYEHLIMIYKKLISRFKGLSK</sequence>
<dbReference type="Gene3D" id="3.40.50.2000">
    <property type="entry name" value="Glycogen Phosphorylase B"/>
    <property type="match status" value="2"/>
</dbReference>
<reference evidence="2 5" key="2">
    <citation type="submission" date="2019-02" db="EMBL/GenBank/DDBJ databases">
        <title>Complete genome sequence of Desulfobacter hydrogenophilus AcRS1.</title>
        <authorList>
            <person name="Marietou A."/>
            <person name="Lund M.B."/>
            <person name="Marshall I.P.G."/>
            <person name="Schreiber L."/>
            <person name="Jorgensen B."/>
        </authorList>
    </citation>
    <scope>NUCLEOTIDE SEQUENCE [LARGE SCALE GENOMIC DNA]</scope>
    <source>
        <strain evidence="2 5">AcRS1</strain>
    </source>
</reference>
<evidence type="ECO:0000313" key="5">
    <source>
        <dbReference type="Proteomes" id="UP000293902"/>
    </source>
</evidence>
<evidence type="ECO:0000259" key="1">
    <source>
        <dbReference type="Pfam" id="PF00534"/>
    </source>
</evidence>
<dbReference type="CDD" id="cd03801">
    <property type="entry name" value="GT4_PimA-like"/>
    <property type="match status" value="1"/>
</dbReference>
<dbReference type="InterPro" id="IPR001296">
    <property type="entry name" value="Glyco_trans_1"/>
</dbReference>
<organism evidence="3 4">
    <name type="scientific">Desulfobacter hydrogenophilus</name>
    <dbReference type="NCBI Taxonomy" id="2291"/>
    <lineage>
        <taxon>Bacteria</taxon>
        <taxon>Pseudomonadati</taxon>
        <taxon>Thermodesulfobacteriota</taxon>
        <taxon>Desulfobacteria</taxon>
        <taxon>Desulfobacterales</taxon>
        <taxon>Desulfobacteraceae</taxon>
        <taxon>Desulfobacter</taxon>
    </lineage>
</organism>
<dbReference type="SUPFAM" id="SSF53756">
    <property type="entry name" value="UDP-Glycosyltransferase/glycogen phosphorylase"/>
    <property type="match status" value="1"/>
</dbReference>
<dbReference type="OrthoDB" id="267270at2"/>
<dbReference type="EMBL" id="CP036313">
    <property type="protein sequence ID" value="QBH15066.1"/>
    <property type="molecule type" value="Genomic_DNA"/>
</dbReference>
<reference evidence="3 4" key="1">
    <citation type="submission" date="2018-06" db="EMBL/GenBank/DDBJ databases">
        <title>Complete Genome Sequence of Desulfobacter hydrogenophilus (DSM3380).</title>
        <authorList>
            <person name="Marietou A."/>
            <person name="Schreiber L."/>
            <person name="Marshall I."/>
            <person name="Jorgensen B."/>
        </authorList>
    </citation>
    <scope>NUCLEOTIDE SEQUENCE [LARGE SCALE GENOMIC DNA]</scope>
    <source>
        <strain evidence="3 4">DSM 3380</strain>
    </source>
</reference>